<evidence type="ECO:0000259" key="3">
    <source>
        <dbReference type="Pfam" id="PF13439"/>
    </source>
</evidence>
<reference evidence="4 5" key="1">
    <citation type="submission" date="2024-02" db="EMBL/GenBank/DDBJ databases">
        <authorList>
            <person name="Saticioglu I.B."/>
        </authorList>
    </citation>
    <scope>NUCLEOTIDE SEQUENCE [LARGE SCALE GENOMIC DNA]</scope>
    <source>
        <strain evidence="4 5">Mu-43</strain>
    </source>
</reference>
<keyword evidence="1 4" id="KW-0328">Glycosyltransferase</keyword>
<dbReference type="PANTHER" id="PTHR12526:SF630">
    <property type="entry name" value="GLYCOSYLTRANSFERASE"/>
    <property type="match status" value="1"/>
</dbReference>
<dbReference type="GO" id="GO:0016757">
    <property type="term" value="F:glycosyltransferase activity"/>
    <property type="evidence" value="ECO:0007669"/>
    <property type="project" value="UniProtKB-KW"/>
</dbReference>
<evidence type="ECO:0000256" key="2">
    <source>
        <dbReference type="ARBA" id="ARBA00022679"/>
    </source>
</evidence>
<keyword evidence="2 4" id="KW-0808">Transferase</keyword>
<evidence type="ECO:0000313" key="4">
    <source>
        <dbReference type="EMBL" id="MEJ1091096.1"/>
    </source>
</evidence>
<proteinExistence type="predicted"/>
<protein>
    <submittedName>
        <fullName evidence="4">Glycosyltransferase</fullName>
        <ecNumber evidence="4">2.4.-.-</ecNumber>
    </submittedName>
</protein>
<evidence type="ECO:0000256" key="1">
    <source>
        <dbReference type="ARBA" id="ARBA00022676"/>
    </source>
</evidence>
<dbReference type="Pfam" id="PF13439">
    <property type="entry name" value="Glyco_transf_4"/>
    <property type="match status" value="1"/>
</dbReference>
<dbReference type="Gene3D" id="3.40.50.2000">
    <property type="entry name" value="Glycogen Phosphorylase B"/>
    <property type="match status" value="2"/>
</dbReference>
<organism evidence="4 5">
    <name type="scientific">Microbacterium istanbulense</name>
    <dbReference type="NCBI Taxonomy" id="3122049"/>
    <lineage>
        <taxon>Bacteria</taxon>
        <taxon>Bacillati</taxon>
        <taxon>Actinomycetota</taxon>
        <taxon>Actinomycetes</taxon>
        <taxon>Micrococcales</taxon>
        <taxon>Microbacteriaceae</taxon>
        <taxon>Microbacterium</taxon>
    </lineage>
</organism>
<feature type="domain" description="Glycosyltransferase subfamily 4-like N-terminal" evidence="3">
    <location>
        <begin position="26"/>
        <end position="171"/>
    </location>
</feature>
<keyword evidence="5" id="KW-1185">Reference proteome</keyword>
<dbReference type="Proteomes" id="UP001366085">
    <property type="component" value="Unassembled WGS sequence"/>
</dbReference>
<dbReference type="PANTHER" id="PTHR12526">
    <property type="entry name" value="GLYCOSYLTRANSFERASE"/>
    <property type="match status" value="1"/>
</dbReference>
<name>A0ABU8LJK9_9MICO</name>
<dbReference type="Pfam" id="PF13692">
    <property type="entry name" value="Glyco_trans_1_4"/>
    <property type="match status" value="1"/>
</dbReference>
<dbReference type="InterPro" id="IPR028098">
    <property type="entry name" value="Glyco_trans_4-like_N"/>
</dbReference>
<evidence type="ECO:0000313" key="5">
    <source>
        <dbReference type="Proteomes" id="UP001366085"/>
    </source>
</evidence>
<dbReference type="SUPFAM" id="SSF53756">
    <property type="entry name" value="UDP-Glycosyltransferase/glycogen phosphorylase"/>
    <property type="match status" value="1"/>
</dbReference>
<gene>
    <name evidence="4" type="ORF">WDU93_05260</name>
</gene>
<accession>A0ABU8LJK9</accession>
<comment type="caution">
    <text evidence="4">The sequence shown here is derived from an EMBL/GenBank/DDBJ whole genome shotgun (WGS) entry which is preliminary data.</text>
</comment>
<sequence>MQIVVVTTWFPTNRHPGAGSFIQRDIEALSAVHDVKVVHLVPPELDDGIRASARDGYDVVSPAIDVRTPAGLITATRRMPELTSGADVVHTMAAPALLPFLLRRPTAPWVHTEHWSGVAKLRQSAKARLALPLSRRAFGRPDELVAVSEYLAEAVRPLRRGPVEVIGNIIEPVHAVEAGTWFTETPALKVLGIGTVNEHKGWRIAVDAVTSIRAAGTAAELLWLGSGPDSEALAQRAAAGDVVAPGQVSAADVRSALEHADVFVLPTRSETFSLATAEALAAGVPVVATGVGGHLDFLAPEAGVHTDRTAPAVASAIRKAATFDRERVRLHGQQLLTRYSAERFVDAYTKIYERVTNG</sequence>
<dbReference type="EC" id="2.4.-.-" evidence="4"/>
<dbReference type="RefSeq" id="WP_337318303.1">
    <property type="nucleotide sequence ID" value="NZ_JBBDGN010000003.1"/>
</dbReference>
<dbReference type="EMBL" id="JBBDGN010000003">
    <property type="protein sequence ID" value="MEJ1091096.1"/>
    <property type="molecule type" value="Genomic_DNA"/>
</dbReference>